<reference evidence="1" key="1">
    <citation type="submission" date="2019-10" db="EMBL/GenBank/DDBJ databases">
        <title>Conservation and host-specific expression of non-tandemly repeated heterogenous ribosome RNA gene in arbuscular mycorrhizal fungi.</title>
        <authorList>
            <person name="Maeda T."/>
            <person name="Kobayashi Y."/>
            <person name="Nakagawa T."/>
            <person name="Ezawa T."/>
            <person name="Yamaguchi K."/>
            <person name="Bino T."/>
            <person name="Nishimoto Y."/>
            <person name="Shigenobu S."/>
            <person name="Kawaguchi M."/>
        </authorList>
    </citation>
    <scope>NUCLEOTIDE SEQUENCE</scope>
    <source>
        <strain evidence="1">HR1</strain>
    </source>
</reference>
<dbReference type="AlphaFoldDB" id="A0A8H3KW33"/>
<dbReference type="Proteomes" id="UP000615446">
    <property type="component" value="Unassembled WGS sequence"/>
</dbReference>
<sequence length="109" mass="13053">MLSCVLDKLSFRYNVYYLTSILPPTPISPTNLITLSFYQNWIESCCRSLYRNPVFSPHFDGKNWGQNITMEMRLLQWITDFGDVDMEENPFDKKQKLKKIMIQKRRSDY</sequence>
<name>A0A8H3KW33_9GLOM</name>
<evidence type="ECO:0000313" key="2">
    <source>
        <dbReference type="Proteomes" id="UP000615446"/>
    </source>
</evidence>
<proteinExistence type="predicted"/>
<accession>A0A8H3KW33</accession>
<evidence type="ECO:0000313" key="1">
    <source>
        <dbReference type="EMBL" id="GES75015.1"/>
    </source>
</evidence>
<comment type="caution">
    <text evidence="1">The sequence shown here is derived from an EMBL/GenBank/DDBJ whole genome shotgun (WGS) entry which is preliminary data.</text>
</comment>
<organism evidence="1 2">
    <name type="scientific">Rhizophagus clarus</name>
    <dbReference type="NCBI Taxonomy" id="94130"/>
    <lineage>
        <taxon>Eukaryota</taxon>
        <taxon>Fungi</taxon>
        <taxon>Fungi incertae sedis</taxon>
        <taxon>Mucoromycota</taxon>
        <taxon>Glomeromycotina</taxon>
        <taxon>Glomeromycetes</taxon>
        <taxon>Glomerales</taxon>
        <taxon>Glomeraceae</taxon>
        <taxon>Rhizophagus</taxon>
    </lineage>
</organism>
<protein>
    <submittedName>
        <fullName evidence="1">Uncharacterized protein</fullName>
    </submittedName>
</protein>
<gene>
    <name evidence="1" type="ORF">RCL2_000246800</name>
</gene>
<dbReference type="EMBL" id="BLAL01000013">
    <property type="protein sequence ID" value="GES75015.1"/>
    <property type="molecule type" value="Genomic_DNA"/>
</dbReference>